<dbReference type="RefSeq" id="WP_276320214.1">
    <property type="nucleotide sequence ID" value="NZ_CP034669.1"/>
</dbReference>
<dbReference type="Proteomes" id="UP000288758">
    <property type="component" value="Chromosome"/>
</dbReference>
<gene>
    <name evidence="1" type="ORF">EJ065_6395</name>
</gene>
<organism evidence="1 2">
    <name type="scientific">Corallococcus coralloides</name>
    <name type="common">Myxococcus coralloides</name>
    <dbReference type="NCBI Taxonomy" id="184914"/>
    <lineage>
        <taxon>Bacteria</taxon>
        <taxon>Pseudomonadati</taxon>
        <taxon>Myxococcota</taxon>
        <taxon>Myxococcia</taxon>
        <taxon>Myxococcales</taxon>
        <taxon>Cystobacterineae</taxon>
        <taxon>Myxococcaceae</taxon>
        <taxon>Corallococcus</taxon>
    </lineage>
</organism>
<evidence type="ECO:0000313" key="1">
    <source>
        <dbReference type="EMBL" id="QAT87924.1"/>
    </source>
</evidence>
<dbReference type="AlphaFoldDB" id="A0A410S191"/>
<dbReference type="EMBL" id="CP034669">
    <property type="protein sequence ID" value="QAT87924.1"/>
    <property type="molecule type" value="Genomic_DNA"/>
</dbReference>
<reference evidence="1 2" key="1">
    <citation type="submission" date="2018-12" db="EMBL/GenBank/DDBJ databases">
        <title>Complete Genome Sequence of the Corallopyronin A producing Myxobacterium Corallococcus coralloides B035.</title>
        <authorList>
            <person name="Bouhired S.M."/>
            <person name="Rupp O."/>
            <person name="Blom J."/>
            <person name="Schaeberle T.F."/>
            <person name="Kehraus S."/>
            <person name="Schiefer A."/>
            <person name="Pfarr K."/>
            <person name="Goesmann A."/>
            <person name="Hoerauf A."/>
            <person name="Koenig G.M."/>
        </authorList>
    </citation>
    <scope>NUCLEOTIDE SEQUENCE [LARGE SCALE GENOMIC DNA]</scope>
    <source>
        <strain evidence="1 2">B035</strain>
    </source>
</reference>
<accession>A0A410S191</accession>
<protein>
    <submittedName>
        <fullName evidence="1">Uncharacterized protein</fullName>
    </submittedName>
</protein>
<name>A0A410S191_CORCK</name>
<sequence>MDADGDSLVAVGLSEAPMTHSGDDGHLEAMTVGGLTVELR</sequence>
<evidence type="ECO:0000313" key="2">
    <source>
        <dbReference type="Proteomes" id="UP000288758"/>
    </source>
</evidence>
<proteinExistence type="predicted"/>